<keyword evidence="2" id="KW-1185">Reference proteome</keyword>
<name>A0ACB9E2A3_CICIN</name>
<sequence>MAGGGERNRNCGSNDSEQEQYQSRRLNGVLDVIHGDSSSHQHGHYDFQANCNNDVGLVFAVGESSHQINLNPQEGGPLGLSLRRSKSLAKLIETHLTKEKQLNIRREESLSRPNFEKLKASNFHAIFLQIGSWNWESQDEGDLVVKIYYAKKQLLWEFLFGSLKRKIEIPWSNISAINASINERENGILEIELKERPLFAQEINNQPQRHTEWTPITDFTRGQASICRRHKVEFLPGILDKHFKKFSHSDNRLLHLSRQIFPVNNSPFFPHTNLNFLHNASVPGENCHQQELISHAQNHVPPTDPFVGQSSSCFLPSASNARISQELQKSSVQETRRRFQIEQPSLIPIQEEDHLLQNNGSGSMILDPEVELYLDDKQIDQHGYLNNEVVVNEQSLKLPLEGPPPWAPIGPNNGERLNYRLKPKLQPLIGGSIREKKRKEIASIGSNNNGLLLWEAGDGVWCVNGGRRQPWVADGGVVGQEQREYLDFKVNAPVIRPPGFAHVRF</sequence>
<reference evidence="1 2" key="2">
    <citation type="journal article" date="2022" name="Mol. Ecol. Resour.">
        <title>The genomes of chicory, endive, great burdock and yacon provide insights into Asteraceae paleo-polyploidization history and plant inulin production.</title>
        <authorList>
            <person name="Fan W."/>
            <person name="Wang S."/>
            <person name="Wang H."/>
            <person name="Wang A."/>
            <person name="Jiang F."/>
            <person name="Liu H."/>
            <person name="Zhao H."/>
            <person name="Xu D."/>
            <person name="Zhang Y."/>
        </authorList>
    </citation>
    <scope>NUCLEOTIDE SEQUENCE [LARGE SCALE GENOMIC DNA]</scope>
    <source>
        <strain evidence="2">cv. Punajuju</strain>
        <tissue evidence="1">Leaves</tissue>
    </source>
</reference>
<evidence type="ECO:0000313" key="2">
    <source>
        <dbReference type="Proteomes" id="UP001055811"/>
    </source>
</evidence>
<gene>
    <name evidence="1" type="ORF">L2E82_24626</name>
</gene>
<reference evidence="2" key="1">
    <citation type="journal article" date="2022" name="Mol. Ecol. Resour.">
        <title>The genomes of chicory, endive, great burdock and yacon provide insights into Asteraceae palaeo-polyploidization history and plant inulin production.</title>
        <authorList>
            <person name="Fan W."/>
            <person name="Wang S."/>
            <person name="Wang H."/>
            <person name="Wang A."/>
            <person name="Jiang F."/>
            <person name="Liu H."/>
            <person name="Zhao H."/>
            <person name="Xu D."/>
            <person name="Zhang Y."/>
        </authorList>
    </citation>
    <scope>NUCLEOTIDE SEQUENCE [LARGE SCALE GENOMIC DNA]</scope>
    <source>
        <strain evidence="2">cv. Punajuju</strain>
    </source>
</reference>
<accession>A0ACB9E2A3</accession>
<comment type="caution">
    <text evidence="1">The sequence shown here is derived from an EMBL/GenBank/DDBJ whole genome shotgun (WGS) entry which is preliminary data.</text>
</comment>
<dbReference type="EMBL" id="CM042012">
    <property type="protein sequence ID" value="KAI3752592.1"/>
    <property type="molecule type" value="Genomic_DNA"/>
</dbReference>
<proteinExistence type="predicted"/>
<organism evidence="1 2">
    <name type="scientific">Cichorium intybus</name>
    <name type="common">Chicory</name>
    <dbReference type="NCBI Taxonomy" id="13427"/>
    <lineage>
        <taxon>Eukaryota</taxon>
        <taxon>Viridiplantae</taxon>
        <taxon>Streptophyta</taxon>
        <taxon>Embryophyta</taxon>
        <taxon>Tracheophyta</taxon>
        <taxon>Spermatophyta</taxon>
        <taxon>Magnoliopsida</taxon>
        <taxon>eudicotyledons</taxon>
        <taxon>Gunneridae</taxon>
        <taxon>Pentapetalae</taxon>
        <taxon>asterids</taxon>
        <taxon>campanulids</taxon>
        <taxon>Asterales</taxon>
        <taxon>Asteraceae</taxon>
        <taxon>Cichorioideae</taxon>
        <taxon>Cichorieae</taxon>
        <taxon>Cichoriinae</taxon>
        <taxon>Cichorium</taxon>
    </lineage>
</organism>
<dbReference type="Proteomes" id="UP001055811">
    <property type="component" value="Linkage Group LG04"/>
</dbReference>
<protein>
    <submittedName>
        <fullName evidence="1">Uncharacterized protein</fullName>
    </submittedName>
</protein>
<evidence type="ECO:0000313" key="1">
    <source>
        <dbReference type="EMBL" id="KAI3752592.1"/>
    </source>
</evidence>